<dbReference type="InterPro" id="IPR028098">
    <property type="entry name" value="Glyco_trans_4-like_N"/>
</dbReference>
<comment type="caution">
    <text evidence="5">The sequence shown here is derived from an EMBL/GenBank/DDBJ whole genome shotgun (WGS) entry which is preliminary data.</text>
</comment>
<dbReference type="CDD" id="cd03801">
    <property type="entry name" value="GT4_PimA-like"/>
    <property type="match status" value="1"/>
</dbReference>
<accession>A0ABW4QAQ4</accession>
<proteinExistence type="predicted"/>
<dbReference type="GO" id="GO:0016757">
    <property type="term" value="F:glycosyltransferase activity"/>
    <property type="evidence" value="ECO:0007669"/>
    <property type="project" value="UniProtKB-KW"/>
</dbReference>
<dbReference type="EC" id="2.4.-.-" evidence="5"/>
<dbReference type="Gene3D" id="3.40.50.2000">
    <property type="entry name" value="Glycogen Phosphorylase B"/>
    <property type="match status" value="2"/>
</dbReference>
<keyword evidence="2 5" id="KW-0808">Transferase</keyword>
<dbReference type="Proteomes" id="UP001597307">
    <property type="component" value="Unassembled WGS sequence"/>
</dbReference>
<gene>
    <name evidence="5" type="ORF">ACFSFX_14635</name>
</gene>
<keyword evidence="1 5" id="KW-0328">Glycosyltransferase</keyword>
<sequence length="352" mass="36576">MSGASRSMELGLVIPGALPGPSGGTIYNHHLAAALGEAGHRVAISPIRGDWPNGSPADHQKLALALRQEPVVVVDGLMASAAPETIRAAVDAGTTVWVLLHLPLPAETGLTDQEMKAFAASEEAALRHASGVICTSQWARDDLIRRYGLDRVHVVPPGTEPAKVAAGTTPPHLMMLGSLTPRKNHSMVLSTLADLTDLPWTASLVGGASPLGSSHVATLHDQAASFEPGRVTFPGVLQGPALDAEWARADLLLLPSLAETFGMVVTEGLARGIPGVVGRGTGAVEALTGGAAGELPGAVVDPHDSQELAAVLRGWLTDSSLRRSWRAAALSRRDTLPTWANTATTLLEIIHP</sequence>
<organism evidence="5 6">
    <name type="scientific">Arthrobacter flavus</name>
    <dbReference type="NCBI Taxonomy" id="95172"/>
    <lineage>
        <taxon>Bacteria</taxon>
        <taxon>Bacillati</taxon>
        <taxon>Actinomycetota</taxon>
        <taxon>Actinomycetes</taxon>
        <taxon>Micrococcales</taxon>
        <taxon>Micrococcaceae</taxon>
        <taxon>Arthrobacter</taxon>
    </lineage>
</organism>
<feature type="domain" description="Glycosyltransferase subfamily 4-like N-terminal" evidence="4">
    <location>
        <begin position="61"/>
        <end position="158"/>
    </location>
</feature>
<dbReference type="PANTHER" id="PTHR46401">
    <property type="entry name" value="GLYCOSYLTRANSFERASE WBBK-RELATED"/>
    <property type="match status" value="1"/>
</dbReference>
<evidence type="ECO:0000259" key="4">
    <source>
        <dbReference type="Pfam" id="PF13579"/>
    </source>
</evidence>
<evidence type="ECO:0000259" key="3">
    <source>
        <dbReference type="Pfam" id="PF00534"/>
    </source>
</evidence>
<dbReference type="PANTHER" id="PTHR46401:SF2">
    <property type="entry name" value="GLYCOSYLTRANSFERASE WBBK-RELATED"/>
    <property type="match status" value="1"/>
</dbReference>
<dbReference type="SUPFAM" id="SSF53756">
    <property type="entry name" value="UDP-Glycosyltransferase/glycogen phosphorylase"/>
    <property type="match status" value="1"/>
</dbReference>
<name>A0ABW4QAQ4_9MICC</name>
<dbReference type="Pfam" id="PF00534">
    <property type="entry name" value="Glycos_transf_1"/>
    <property type="match status" value="1"/>
</dbReference>
<protein>
    <submittedName>
        <fullName evidence="5">Glycosyltransferase family 4 protein</fullName>
        <ecNumber evidence="5">2.4.-.-</ecNumber>
    </submittedName>
</protein>
<keyword evidence="6" id="KW-1185">Reference proteome</keyword>
<dbReference type="EMBL" id="JBHUGA010000060">
    <property type="protein sequence ID" value="MFD1847824.1"/>
    <property type="molecule type" value="Genomic_DNA"/>
</dbReference>
<evidence type="ECO:0000313" key="5">
    <source>
        <dbReference type="EMBL" id="MFD1847824.1"/>
    </source>
</evidence>
<evidence type="ECO:0000313" key="6">
    <source>
        <dbReference type="Proteomes" id="UP001597307"/>
    </source>
</evidence>
<evidence type="ECO:0000256" key="1">
    <source>
        <dbReference type="ARBA" id="ARBA00022676"/>
    </source>
</evidence>
<reference evidence="6" key="1">
    <citation type="journal article" date="2019" name="Int. J. Syst. Evol. Microbiol.">
        <title>The Global Catalogue of Microorganisms (GCM) 10K type strain sequencing project: providing services to taxonomists for standard genome sequencing and annotation.</title>
        <authorList>
            <consortium name="The Broad Institute Genomics Platform"/>
            <consortium name="The Broad Institute Genome Sequencing Center for Infectious Disease"/>
            <person name="Wu L."/>
            <person name="Ma J."/>
        </authorList>
    </citation>
    <scope>NUCLEOTIDE SEQUENCE [LARGE SCALE GENOMIC DNA]</scope>
    <source>
        <strain evidence="6">JCM 11496</strain>
    </source>
</reference>
<feature type="domain" description="Glycosyl transferase family 1" evidence="3">
    <location>
        <begin position="161"/>
        <end position="329"/>
    </location>
</feature>
<dbReference type="Pfam" id="PF13579">
    <property type="entry name" value="Glyco_trans_4_4"/>
    <property type="match status" value="1"/>
</dbReference>
<dbReference type="RefSeq" id="WP_343881025.1">
    <property type="nucleotide sequence ID" value="NZ_BAAAIJ010000051.1"/>
</dbReference>
<dbReference type="InterPro" id="IPR001296">
    <property type="entry name" value="Glyco_trans_1"/>
</dbReference>
<evidence type="ECO:0000256" key="2">
    <source>
        <dbReference type="ARBA" id="ARBA00022679"/>
    </source>
</evidence>